<protein>
    <submittedName>
        <fullName evidence="2">Unnamed protein product</fullName>
    </submittedName>
</protein>
<gene>
    <name evidence="2" type="ORF">Plil01_001258700</name>
</gene>
<feature type="region of interest" description="Disordered" evidence="1">
    <location>
        <begin position="61"/>
        <end position="86"/>
    </location>
</feature>
<feature type="region of interest" description="Disordered" evidence="1">
    <location>
        <begin position="130"/>
        <end position="150"/>
    </location>
</feature>
<evidence type="ECO:0000256" key="1">
    <source>
        <dbReference type="SAM" id="MobiDB-lite"/>
    </source>
</evidence>
<keyword evidence="3" id="KW-1185">Reference proteome</keyword>
<sequence length="190" mass="20875">MEYHAGCIYSTATYFFVGLGCALSTNPSTYGISANDDLPIPAENPVGDDKAPHSLVRAAVTNSDKNSEQHEDEHKQEDEEEERGINFSTFKKFIPGTTAFKKALGARNAAAQAKRAKAAAEKLKVENVFKLPGPRQDQRSRSSKSGMKRRKRMLMLLREWTKLDIPKSMLRASQASTSGGLILLSKALST</sequence>
<organism evidence="2 3">
    <name type="scientific">Phytophthora lilii</name>
    <dbReference type="NCBI Taxonomy" id="2077276"/>
    <lineage>
        <taxon>Eukaryota</taxon>
        <taxon>Sar</taxon>
        <taxon>Stramenopiles</taxon>
        <taxon>Oomycota</taxon>
        <taxon>Peronosporomycetes</taxon>
        <taxon>Peronosporales</taxon>
        <taxon>Peronosporaceae</taxon>
        <taxon>Phytophthora</taxon>
    </lineage>
</organism>
<evidence type="ECO:0000313" key="3">
    <source>
        <dbReference type="Proteomes" id="UP001165083"/>
    </source>
</evidence>
<proteinExistence type="predicted"/>
<comment type="caution">
    <text evidence="2">The sequence shown here is derived from an EMBL/GenBank/DDBJ whole genome shotgun (WGS) entry which is preliminary data.</text>
</comment>
<dbReference type="AlphaFoldDB" id="A0A9W6UB84"/>
<accession>A0A9W6UB84</accession>
<reference evidence="2" key="1">
    <citation type="submission" date="2023-04" db="EMBL/GenBank/DDBJ databases">
        <title>Phytophthora lilii NBRC 32176.</title>
        <authorList>
            <person name="Ichikawa N."/>
            <person name="Sato H."/>
            <person name="Tonouchi N."/>
        </authorList>
    </citation>
    <scope>NUCLEOTIDE SEQUENCE</scope>
    <source>
        <strain evidence="2">NBRC 32176</strain>
    </source>
</reference>
<dbReference type="EMBL" id="BSXW01000788">
    <property type="protein sequence ID" value="GMF29612.1"/>
    <property type="molecule type" value="Genomic_DNA"/>
</dbReference>
<name>A0A9W6UB84_9STRA</name>
<feature type="compositionally biased region" description="Basic and acidic residues" evidence="1">
    <location>
        <begin position="65"/>
        <end position="77"/>
    </location>
</feature>
<evidence type="ECO:0000313" key="2">
    <source>
        <dbReference type="EMBL" id="GMF29612.1"/>
    </source>
</evidence>
<dbReference type="Proteomes" id="UP001165083">
    <property type="component" value="Unassembled WGS sequence"/>
</dbReference>